<dbReference type="PANTHER" id="PTHR43394">
    <property type="entry name" value="ATP-DEPENDENT PERMEASE MDL1, MITOCHONDRIAL"/>
    <property type="match status" value="1"/>
</dbReference>
<comment type="subcellular location">
    <subcellularLocation>
        <location evidence="1">Cell membrane</location>
        <topology evidence="1">Multi-pass membrane protein</topology>
    </subcellularLocation>
</comment>
<dbReference type="InterPro" id="IPR011527">
    <property type="entry name" value="ABC1_TM_dom"/>
</dbReference>
<feature type="transmembrane region" description="Helical" evidence="7">
    <location>
        <begin position="74"/>
        <end position="100"/>
    </location>
</feature>
<dbReference type="Pfam" id="PF00005">
    <property type="entry name" value="ABC_tran"/>
    <property type="match status" value="1"/>
</dbReference>
<protein>
    <submittedName>
        <fullName evidence="10">ATP-binding cassette subfamily C protein</fullName>
    </submittedName>
</protein>
<feature type="transmembrane region" description="Helical" evidence="7">
    <location>
        <begin position="176"/>
        <end position="196"/>
    </location>
</feature>
<dbReference type="GO" id="GO:0016887">
    <property type="term" value="F:ATP hydrolysis activity"/>
    <property type="evidence" value="ECO:0007669"/>
    <property type="project" value="InterPro"/>
</dbReference>
<dbReference type="STRING" id="55969.SD72_04490"/>
<name>A0A542Y247_9MICO</name>
<evidence type="ECO:0000256" key="6">
    <source>
        <dbReference type="ARBA" id="ARBA00023136"/>
    </source>
</evidence>
<dbReference type="InterPro" id="IPR039421">
    <property type="entry name" value="Type_1_exporter"/>
</dbReference>
<evidence type="ECO:0000259" key="9">
    <source>
        <dbReference type="PROSITE" id="PS50929"/>
    </source>
</evidence>
<dbReference type="SMART" id="SM00382">
    <property type="entry name" value="AAA"/>
    <property type="match status" value="1"/>
</dbReference>
<dbReference type="InterPro" id="IPR003439">
    <property type="entry name" value="ABC_transporter-like_ATP-bd"/>
</dbReference>
<dbReference type="Gene3D" id="3.40.50.300">
    <property type="entry name" value="P-loop containing nucleotide triphosphate hydrolases"/>
    <property type="match status" value="1"/>
</dbReference>
<dbReference type="RefSeq" id="WP_141885643.1">
    <property type="nucleotide sequence ID" value="NZ_BAAAUY010000023.1"/>
</dbReference>
<dbReference type="Gene3D" id="1.20.1560.10">
    <property type="entry name" value="ABC transporter type 1, transmembrane domain"/>
    <property type="match status" value="1"/>
</dbReference>
<keyword evidence="5 7" id="KW-1133">Transmembrane helix</keyword>
<feature type="domain" description="ABC transporter" evidence="8">
    <location>
        <begin position="356"/>
        <end position="584"/>
    </location>
</feature>
<feature type="domain" description="ABC transmembrane type-1" evidence="9">
    <location>
        <begin position="38"/>
        <end position="320"/>
    </location>
</feature>
<dbReference type="OrthoDB" id="9806127at2"/>
<comment type="caution">
    <text evidence="10">The sequence shown here is derived from an EMBL/GenBank/DDBJ whole genome shotgun (WGS) entry which is preliminary data.</text>
</comment>
<dbReference type="InterPro" id="IPR036640">
    <property type="entry name" value="ABC1_TM_sf"/>
</dbReference>
<evidence type="ECO:0000313" key="10">
    <source>
        <dbReference type="EMBL" id="TQL42149.1"/>
    </source>
</evidence>
<dbReference type="PROSITE" id="PS50929">
    <property type="entry name" value="ABC_TM1F"/>
    <property type="match status" value="1"/>
</dbReference>
<feature type="transmembrane region" description="Helical" evidence="7">
    <location>
        <begin position="152"/>
        <end position="170"/>
    </location>
</feature>
<dbReference type="Proteomes" id="UP000319094">
    <property type="component" value="Unassembled WGS sequence"/>
</dbReference>
<dbReference type="Pfam" id="PF00664">
    <property type="entry name" value="ABC_membrane"/>
    <property type="match status" value="1"/>
</dbReference>
<evidence type="ECO:0000259" key="8">
    <source>
        <dbReference type="PROSITE" id="PS50893"/>
    </source>
</evidence>
<keyword evidence="4 10" id="KW-0067">ATP-binding</keyword>
<organism evidence="10 11">
    <name type="scientific">Leucobacter komagatae</name>
    <dbReference type="NCBI Taxonomy" id="55969"/>
    <lineage>
        <taxon>Bacteria</taxon>
        <taxon>Bacillati</taxon>
        <taxon>Actinomycetota</taxon>
        <taxon>Actinomycetes</taxon>
        <taxon>Micrococcales</taxon>
        <taxon>Microbacteriaceae</taxon>
        <taxon>Leucobacter</taxon>
    </lineage>
</organism>
<keyword evidence="11" id="KW-1185">Reference proteome</keyword>
<dbReference type="InterPro" id="IPR003593">
    <property type="entry name" value="AAA+_ATPase"/>
</dbReference>
<evidence type="ECO:0000313" key="11">
    <source>
        <dbReference type="Proteomes" id="UP000319094"/>
    </source>
</evidence>
<dbReference type="GO" id="GO:0005886">
    <property type="term" value="C:plasma membrane"/>
    <property type="evidence" value="ECO:0007669"/>
    <property type="project" value="UniProtKB-SubCell"/>
</dbReference>
<dbReference type="EMBL" id="VFON01000001">
    <property type="protein sequence ID" value="TQL42149.1"/>
    <property type="molecule type" value="Genomic_DNA"/>
</dbReference>
<feature type="transmembrane region" description="Helical" evidence="7">
    <location>
        <begin position="36"/>
        <end position="62"/>
    </location>
</feature>
<keyword evidence="2 7" id="KW-0812">Transmembrane</keyword>
<dbReference type="AlphaFoldDB" id="A0A542Y247"/>
<dbReference type="GO" id="GO:0005524">
    <property type="term" value="F:ATP binding"/>
    <property type="evidence" value="ECO:0007669"/>
    <property type="project" value="UniProtKB-KW"/>
</dbReference>
<evidence type="ECO:0000256" key="5">
    <source>
        <dbReference type="ARBA" id="ARBA00022989"/>
    </source>
</evidence>
<evidence type="ECO:0000256" key="4">
    <source>
        <dbReference type="ARBA" id="ARBA00022840"/>
    </source>
</evidence>
<dbReference type="SUPFAM" id="SSF52540">
    <property type="entry name" value="P-loop containing nucleoside triphosphate hydrolases"/>
    <property type="match status" value="1"/>
</dbReference>
<keyword evidence="3" id="KW-0547">Nucleotide-binding</keyword>
<sequence length="588" mass="60507">MGARNLGREPAALLPTSTAREAAKLGLKLLWRQRSLLIATVALLLLGTATMLLIPPLLGAIVDAVIAGEPFSKVLWLGAAIAGAGVAAAALEAVGGVLLVRCLQRALAALREDVFEAALELPLSRVEAAGDADVISRVTNDVEAVTEAISGVIPLCARALFTIVLTLVGMAALDPWLALAALVAVPIQIVSTRVFLRRSRPLYGRLRREEAERGRAFVEAVAGAETVRAYGTADEHLDAIARASDTAVRTHRETAKARNIFVGGLNAAEFVGLAAVLAVGFVRATFAGLSVGAVTAGALYFHRLFNPIGDLLGSMDDLQRALAGLQRLTGVVMAASEVDRPSAAEVAAAEISDGSIDVLGLTYRYGPQAPRDALRGVDLVIPAGATVALIGTSGSGKSTLARLIAGFDTPGAGEVRIGGVPAHVARAGGKPAALLVAQETHLFTGSVADNARIAAPAASDDVLIAALTEVGFDLDAVPGGLNGELSAAVSHREAQQLALARVLLADPPVVVLDEAGSQAGADPALADGMQRVSAGRTAVIIAHHLDQVRGADTVVVLEDGRIVEQGSPDALLERPDGAFAKLWRMSRG</sequence>
<feature type="transmembrane region" description="Helical" evidence="7">
    <location>
        <begin position="259"/>
        <end position="280"/>
    </location>
</feature>
<evidence type="ECO:0000256" key="2">
    <source>
        <dbReference type="ARBA" id="ARBA00022692"/>
    </source>
</evidence>
<gene>
    <name evidence="10" type="ORF">FB468_0130</name>
</gene>
<dbReference type="InterPro" id="IPR027417">
    <property type="entry name" value="P-loop_NTPase"/>
</dbReference>
<accession>A0A542Y247</accession>
<dbReference type="CDD" id="cd07346">
    <property type="entry name" value="ABC_6TM_exporters"/>
    <property type="match status" value="1"/>
</dbReference>
<dbReference type="GO" id="GO:0015421">
    <property type="term" value="F:ABC-type oligopeptide transporter activity"/>
    <property type="evidence" value="ECO:0007669"/>
    <property type="project" value="TreeGrafter"/>
</dbReference>
<reference evidence="10 11" key="1">
    <citation type="submission" date="2019-06" db="EMBL/GenBank/DDBJ databases">
        <title>Sequencing the genomes of 1000 actinobacteria strains.</title>
        <authorList>
            <person name="Klenk H.-P."/>
        </authorList>
    </citation>
    <scope>NUCLEOTIDE SEQUENCE [LARGE SCALE GENOMIC DNA]</scope>
    <source>
        <strain evidence="10 11">DSM 8803</strain>
    </source>
</reference>
<evidence type="ECO:0000256" key="3">
    <source>
        <dbReference type="ARBA" id="ARBA00022741"/>
    </source>
</evidence>
<evidence type="ECO:0000256" key="7">
    <source>
        <dbReference type="SAM" id="Phobius"/>
    </source>
</evidence>
<dbReference type="PROSITE" id="PS50893">
    <property type="entry name" value="ABC_TRANSPORTER_2"/>
    <property type="match status" value="1"/>
</dbReference>
<proteinExistence type="predicted"/>
<keyword evidence="6 7" id="KW-0472">Membrane</keyword>
<dbReference type="PANTHER" id="PTHR43394:SF1">
    <property type="entry name" value="ATP-BINDING CASSETTE SUB-FAMILY B MEMBER 10, MITOCHONDRIAL"/>
    <property type="match status" value="1"/>
</dbReference>
<evidence type="ECO:0000256" key="1">
    <source>
        <dbReference type="ARBA" id="ARBA00004651"/>
    </source>
</evidence>
<dbReference type="SUPFAM" id="SSF90123">
    <property type="entry name" value="ABC transporter transmembrane region"/>
    <property type="match status" value="1"/>
</dbReference>